<gene>
    <name evidence="2" type="ORF">L249_1243</name>
</gene>
<name>A0A367LC66_9HYPO</name>
<dbReference type="EMBL" id="LKCN02000007">
    <property type="protein sequence ID" value="RCI12028.1"/>
    <property type="molecule type" value="Genomic_DNA"/>
</dbReference>
<keyword evidence="3" id="KW-1185">Reference proteome</keyword>
<comment type="caution">
    <text evidence="2">The sequence shown here is derived from an EMBL/GenBank/DDBJ whole genome shotgun (WGS) entry which is preliminary data.</text>
</comment>
<evidence type="ECO:0008006" key="4">
    <source>
        <dbReference type="Google" id="ProtNLM"/>
    </source>
</evidence>
<dbReference type="AlphaFoldDB" id="A0A367LC66"/>
<evidence type="ECO:0000313" key="2">
    <source>
        <dbReference type="EMBL" id="RCI12028.1"/>
    </source>
</evidence>
<sequence length="341" mass="40070">MSRGIPRHALLHHFFTSFKWPFPYNYEASQLLALGNSQPFLLDTLLAVAASHLRHHSVVKQPSRLAEQSQGSLALNGFRAALQRPRDDPKTAEAIVLTALFLNVLFFSAVEDDDPAKSWIFSRQPDRLAWLSLQLGFKPLVMSTNAFRRDDVFTDVFCLPQVFYYIRLCSRYTGLCSRTTAVFPLHWQHLFGSDGHKGRVFHDPARVALHLSHIEPTCDNFFLYCKFFVVMDIELRFRDLLEREDERAVWLFGYWLGLLNRFQFWWTGLRVRMEWTAIRLWLDRRGVRGRSMTWIKLMRDLDTAAEWPQPAQEEPDEVTDMDHVQLPWPRRCQEVDSWVHC</sequence>
<reference evidence="2 3" key="1">
    <citation type="journal article" date="2015" name="BMC Genomics">
        <title>Insights from the genome of Ophiocordyceps polyrhachis-furcata to pathogenicity and host specificity in insect fungi.</title>
        <authorList>
            <person name="Wichadakul D."/>
            <person name="Kobmoo N."/>
            <person name="Ingsriswang S."/>
            <person name="Tangphatsornruang S."/>
            <person name="Chantasingh D."/>
            <person name="Luangsa-ard J.J."/>
            <person name="Eurwilaichitr L."/>
        </authorList>
    </citation>
    <scope>NUCLEOTIDE SEQUENCE [LARGE SCALE GENOMIC DNA]</scope>
    <source>
        <strain evidence="2 3">BCC 54312</strain>
    </source>
</reference>
<evidence type="ECO:0000313" key="3">
    <source>
        <dbReference type="Proteomes" id="UP000253664"/>
    </source>
</evidence>
<dbReference type="Pfam" id="PF11951">
    <property type="entry name" value="Fungal_trans_2"/>
    <property type="match status" value="1"/>
</dbReference>
<protein>
    <recommendedName>
        <fullName evidence="4">Transcription factor domain-containing protein</fullName>
    </recommendedName>
</protein>
<dbReference type="InterPro" id="IPR021858">
    <property type="entry name" value="Fun_TF"/>
</dbReference>
<proteinExistence type="predicted"/>
<evidence type="ECO:0000256" key="1">
    <source>
        <dbReference type="ARBA" id="ARBA00023242"/>
    </source>
</evidence>
<dbReference type="OrthoDB" id="648861at2759"/>
<keyword evidence="1" id="KW-0539">Nucleus</keyword>
<organism evidence="2 3">
    <name type="scientific">Ophiocordyceps polyrhachis-furcata BCC 54312</name>
    <dbReference type="NCBI Taxonomy" id="1330021"/>
    <lineage>
        <taxon>Eukaryota</taxon>
        <taxon>Fungi</taxon>
        <taxon>Dikarya</taxon>
        <taxon>Ascomycota</taxon>
        <taxon>Pezizomycotina</taxon>
        <taxon>Sordariomycetes</taxon>
        <taxon>Hypocreomycetidae</taxon>
        <taxon>Hypocreales</taxon>
        <taxon>Ophiocordycipitaceae</taxon>
        <taxon>Ophiocordyceps</taxon>
    </lineage>
</organism>
<accession>A0A367LC66</accession>
<dbReference type="Proteomes" id="UP000253664">
    <property type="component" value="Unassembled WGS sequence"/>
</dbReference>
<dbReference type="STRING" id="1330021.A0A367LC66"/>